<comment type="subcellular location">
    <subcellularLocation>
        <location evidence="1">Cell projection</location>
        <location evidence="1">Microvillus membrane</location>
        <topology evidence="1">Multi-pass membrane protein</topology>
    </subcellularLocation>
</comment>
<evidence type="ECO:0000256" key="5">
    <source>
        <dbReference type="ARBA" id="ARBA00023136"/>
    </source>
</evidence>
<keyword evidence="3 7" id="KW-0812">Transmembrane</keyword>
<dbReference type="GO" id="GO:0016324">
    <property type="term" value="C:apical plasma membrane"/>
    <property type="evidence" value="ECO:0007669"/>
    <property type="project" value="TreeGrafter"/>
</dbReference>
<dbReference type="GO" id="GO:0005929">
    <property type="term" value="C:cilium"/>
    <property type="evidence" value="ECO:0007669"/>
    <property type="project" value="TreeGrafter"/>
</dbReference>
<organism evidence="9 10">
    <name type="scientific">Sinocyclocheilus grahami</name>
    <name type="common">Dianchi golden-line fish</name>
    <name type="synonym">Barbus grahami</name>
    <dbReference type="NCBI Taxonomy" id="75366"/>
    <lineage>
        <taxon>Eukaryota</taxon>
        <taxon>Metazoa</taxon>
        <taxon>Chordata</taxon>
        <taxon>Craniata</taxon>
        <taxon>Vertebrata</taxon>
        <taxon>Euteleostomi</taxon>
        <taxon>Actinopterygii</taxon>
        <taxon>Neopterygii</taxon>
        <taxon>Teleostei</taxon>
        <taxon>Ostariophysi</taxon>
        <taxon>Cypriniformes</taxon>
        <taxon>Cyprinidae</taxon>
        <taxon>Cyprininae</taxon>
        <taxon>Sinocyclocheilus</taxon>
    </lineage>
</organism>
<accession>A0A672TCN5</accession>
<evidence type="ECO:0000256" key="4">
    <source>
        <dbReference type="ARBA" id="ARBA00022989"/>
    </source>
</evidence>
<feature type="transmembrane region" description="Helical" evidence="7">
    <location>
        <begin position="166"/>
        <end position="188"/>
    </location>
</feature>
<sequence>MLWKTGLILLCWGLTSGELQDRQSGSPAAPARTTLDFGFVPFGVYDTVAYYEPGGIGILFNMMHAFLYVVQPNPFPEDLVIRVAKDKFGAIQSEYQKVKFLIFVTLCCVQVIYYELGFVVCAALGLLFTVLLPLVGLLFCLCRCCDNCGGEMHQRQRKNADCLRGLLTTLLLTTTFIITAGVLCAYAANQNLSSQLKSMRRLVKSNLKDLHTFANQTPAQIDYLISKYDTVKQHVLHDLENVGVILGGRIHEELGKDVQPTLYAALSMTGTMRDTKDALENVSLTLETLQEGTVKLQANLSLVRGSLSNALNDPVCTDAQSSEICLNIRSTLPKLEIAANYSSKLNTVSLDFMLVFKEHISFAHSYTISSVTQGFASFNDTPNLVTDQTRNIVEGVKVLLDDVGSNITTFTKLFPVHSTLTNFTKMISHTHSQIEDIYPQVDQMDFYRWICCITLCCMVVLILTFNFLGLLCGILGFDRHATPTTRGCISNTGGNLLMAGVGFSFLFSWVLMGVITALFLAGGNLEKLVCEPFQTRQLFKVLDTPNLVNSAWKNFVPGYLYNDPEMDLTAYSLYSNCKDNRGIYSALHLDKVFNISAFFNTSVYSKDVSRKFEGMKVDLRGIILLESEGKQNLISFTETGINEIDFAAYLEEVNKGVTRIDLVDFASQLDAQADQLSKGTLQTSLKGHANTIRQIHIQQVIPLEQSMKYVKARSTLNQSIRLLERTSSDLPVRVRDVLAAVDAAQYLISQNATFVINQETEKYKQTIIGYFKQYIDWIRTSLALEVATCKPLSNIVDTAEILGCSFLLDSMNTFWFGLGCSTLFLLPSIILSVKLAKFYRRMDTEDVYDDMEIGINGYYNEHLEGIQNPVMASIPTYDTMTRFPRASAPPRHADW</sequence>
<keyword evidence="8" id="KW-0732">Signal</keyword>
<protein>
    <submittedName>
        <fullName evidence="9">Prominin-1-A</fullName>
    </submittedName>
</protein>
<reference evidence="9" key="1">
    <citation type="submission" date="2025-08" db="UniProtKB">
        <authorList>
            <consortium name="Ensembl"/>
        </authorList>
    </citation>
    <scope>IDENTIFICATION</scope>
</reference>
<dbReference type="InterPro" id="IPR008795">
    <property type="entry name" value="Prominin"/>
</dbReference>
<dbReference type="GO" id="GO:0071914">
    <property type="term" value="C:prominosome"/>
    <property type="evidence" value="ECO:0007669"/>
    <property type="project" value="TreeGrafter"/>
</dbReference>
<feature type="transmembrane region" description="Helical" evidence="7">
    <location>
        <begin position="814"/>
        <end position="833"/>
    </location>
</feature>
<dbReference type="Proteomes" id="UP000472262">
    <property type="component" value="Unassembled WGS sequence"/>
</dbReference>
<dbReference type="GO" id="GO:0015485">
    <property type="term" value="F:cholesterol binding"/>
    <property type="evidence" value="ECO:0007669"/>
    <property type="project" value="TreeGrafter"/>
</dbReference>
<evidence type="ECO:0000256" key="7">
    <source>
        <dbReference type="SAM" id="Phobius"/>
    </source>
</evidence>
<keyword evidence="4 7" id="KW-1133">Transmembrane helix</keyword>
<feature type="transmembrane region" description="Helical" evidence="7">
    <location>
        <begin position="49"/>
        <end position="70"/>
    </location>
</feature>
<keyword evidence="5 7" id="KW-0472">Membrane</keyword>
<evidence type="ECO:0000256" key="1">
    <source>
        <dbReference type="ARBA" id="ARBA00004475"/>
    </source>
</evidence>
<dbReference type="OMA" id="MFIANKF"/>
<evidence type="ECO:0000313" key="10">
    <source>
        <dbReference type="Proteomes" id="UP000472262"/>
    </source>
</evidence>
<reference evidence="9" key="2">
    <citation type="submission" date="2025-09" db="UniProtKB">
        <authorList>
            <consortium name="Ensembl"/>
        </authorList>
    </citation>
    <scope>IDENTIFICATION</scope>
</reference>
<feature type="transmembrane region" description="Helical" evidence="7">
    <location>
        <begin position="496"/>
        <end position="521"/>
    </location>
</feature>
<evidence type="ECO:0000256" key="2">
    <source>
        <dbReference type="ARBA" id="ARBA00006058"/>
    </source>
</evidence>
<feature type="transmembrane region" description="Helical" evidence="7">
    <location>
        <begin position="446"/>
        <end position="475"/>
    </location>
</feature>
<comment type="similarity">
    <text evidence="2">Belongs to the prominin family.</text>
</comment>
<dbReference type="Pfam" id="PF05478">
    <property type="entry name" value="Prominin"/>
    <property type="match status" value="1"/>
</dbReference>
<dbReference type="PANTHER" id="PTHR22730">
    <property type="entry name" value="PROMININ PROM PROTEIN"/>
    <property type="match status" value="1"/>
</dbReference>
<dbReference type="Ensembl" id="ENSSGRT00000119213.1">
    <property type="protein sequence ID" value="ENSSGRP00000112233.1"/>
    <property type="gene ID" value="ENSSGRG00000055135.1"/>
</dbReference>
<keyword evidence="6" id="KW-0325">Glycoprotein</keyword>
<dbReference type="FunCoup" id="A0A672TCN5">
    <property type="interactions" value="665"/>
</dbReference>
<evidence type="ECO:0000256" key="6">
    <source>
        <dbReference type="ARBA" id="ARBA00023180"/>
    </source>
</evidence>
<evidence type="ECO:0000313" key="9">
    <source>
        <dbReference type="Ensembl" id="ENSSGRP00000112233.1"/>
    </source>
</evidence>
<dbReference type="AlphaFoldDB" id="A0A672TCN5"/>
<feature type="chain" id="PRO_5025596804" evidence="8">
    <location>
        <begin position="18"/>
        <end position="895"/>
    </location>
</feature>
<dbReference type="GO" id="GO:0031528">
    <property type="term" value="C:microvillus membrane"/>
    <property type="evidence" value="ECO:0007669"/>
    <property type="project" value="UniProtKB-SubCell"/>
</dbReference>
<keyword evidence="10" id="KW-1185">Reference proteome</keyword>
<dbReference type="PANTHER" id="PTHR22730:SF3">
    <property type="entry name" value="PROMININ-1"/>
    <property type="match status" value="1"/>
</dbReference>
<name>A0A672TCN5_SINGR</name>
<feature type="transmembrane region" description="Helical" evidence="7">
    <location>
        <begin position="98"/>
        <end position="116"/>
    </location>
</feature>
<gene>
    <name evidence="9" type="primary">LOC107550876</name>
</gene>
<dbReference type="InParanoid" id="A0A672TCN5"/>
<evidence type="ECO:0000256" key="8">
    <source>
        <dbReference type="SAM" id="SignalP"/>
    </source>
</evidence>
<feature type="transmembrane region" description="Helical" evidence="7">
    <location>
        <begin position="122"/>
        <end position="145"/>
    </location>
</feature>
<dbReference type="GO" id="GO:0009986">
    <property type="term" value="C:cell surface"/>
    <property type="evidence" value="ECO:0007669"/>
    <property type="project" value="TreeGrafter"/>
</dbReference>
<proteinExistence type="inferred from homology"/>
<feature type="signal peptide" evidence="8">
    <location>
        <begin position="1"/>
        <end position="17"/>
    </location>
</feature>
<evidence type="ECO:0000256" key="3">
    <source>
        <dbReference type="ARBA" id="ARBA00022692"/>
    </source>
</evidence>